<dbReference type="Pfam" id="PF13354">
    <property type="entry name" value="Beta-lactamase2"/>
    <property type="match status" value="1"/>
</dbReference>
<dbReference type="PRINTS" id="PR00118">
    <property type="entry name" value="BLACTAMASEA"/>
</dbReference>
<evidence type="ECO:0000256" key="3">
    <source>
        <dbReference type="ARBA" id="ARBA00022801"/>
    </source>
</evidence>
<dbReference type="SUPFAM" id="SSF56601">
    <property type="entry name" value="beta-lactamase/transpeptidase-like"/>
    <property type="match status" value="1"/>
</dbReference>
<dbReference type="NCBIfam" id="NF033103">
    <property type="entry name" value="bla_class_A"/>
    <property type="match status" value="1"/>
</dbReference>
<reference evidence="7 8" key="1">
    <citation type="submission" date="2024-06" db="EMBL/GenBank/DDBJ databases">
        <title>The Natural Products Discovery Center: Release of the First 8490 Sequenced Strains for Exploring Actinobacteria Biosynthetic Diversity.</title>
        <authorList>
            <person name="Kalkreuter E."/>
            <person name="Kautsar S.A."/>
            <person name="Yang D."/>
            <person name="Bader C.D."/>
            <person name="Teijaro C.N."/>
            <person name="Fluegel L."/>
            <person name="Davis C.M."/>
            <person name="Simpson J.R."/>
            <person name="Lauterbach L."/>
            <person name="Steele A.D."/>
            <person name="Gui C."/>
            <person name="Meng S."/>
            <person name="Li G."/>
            <person name="Viehrig K."/>
            <person name="Ye F."/>
            <person name="Su P."/>
            <person name="Kiefer A.F."/>
            <person name="Nichols A."/>
            <person name="Cepeda A.J."/>
            <person name="Yan W."/>
            <person name="Fan B."/>
            <person name="Jiang Y."/>
            <person name="Adhikari A."/>
            <person name="Zheng C.-J."/>
            <person name="Schuster L."/>
            <person name="Cowan T.M."/>
            <person name="Smanski M.J."/>
            <person name="Chevrette M.G."/>
            <person name="De Carvalho L.P.S."/>
            <person name="Shen B."/>
        </authorList>
    </citation>
    <scope>NUCLEOTIDE SEQUENCE [LARGE SCALE GENOMIC DNA]</scope>
    <source>
        <strain evidence="7 8">NPDC048117</strain>
    </source>
</reference>
<dbReference type="RefSeq" id="WP_359269649.1">
    <property type="nucleotide sequence ID" value="NZ_JBEZNA010000009.1"/>
</dbReference>
<dbReference type="Proteomes" id="UP001551584">
    <property type="component" value="Unassembled WGS sequence"/>
</dbReference>
<evidence type="ECO:0000259" key="6">
    <source>
        <dbReference type="Pfam" id="PF13354"/>
    </source>
</evidence>
<comment type="catalytic activity">
    <reaction evidence="5">
        <text>a beta-lactam + H2O = a substituted beta-amino acid</text>
        <dbReference type="Rhea" id="RHEA:20401"/>
        <dbReference type="ChEBI" id="CHEBI:15377"/>
        <dbReference type="ChEBI" id="CHEBI:35627"/>
        <dbReference type="ChEBI" id="CHEBI:140347"/>
        <dbReference type="EC" id="3.5.2.6"/>
    </reaction>
</comment>
<dbReference type="EC" id="3.5.2.6" evidence="2 5"/>
<evidence type="ECO:0000313" key="8">
    <source>
        <dbReference type="Proteomes" id="UP001551584"/>
    </source>
</evidence>
<keyword evidence="3 5" id="KW-0378">Hydrolase</keyword>
<evidence type="ECO:0000256" key="4">
    <source>
        <dbReference type="ARBA" id="ARBA00023251"/>
    </source>
</evidence>
<evidence type="ECO:0000256" key="1">
    <source>
        <dbReference type="ARBA" id="ARBA00009009"/>
    </source>
</evidence>
<comment type="caution">
    <text evidence="7">The sequence shown here is derived from an EMBL/GenBank/DDBJ whole genome shotgun (WGS) entry which is preliminary data.</text>
</comment>
<sequence length="276" mass="30113">MLAAGQAAAGGAPDDAVARLRELERRHGARVGVHAWNTVTGTTVRHRADERFPILSVFKTLAAAAVLRDRDRDGEFLDRRIRYTEAQLVENSDVCEANLATGMTVRELCAAAVQWSDNTAGNLLLRQIGGPHGITRFARSLGDPVTRLDRWETELNSGEPWRETDTTSPGAIAATYARLVLGGALERPDRELLTSWLLGNRTGRTRLRAGLPPEWTIADKTGAASTYGSLNDVGVVWTEDGTPLVMAVLTTKPERDAPRQDVLLEDVARILADTLR</sequence>
<feature type="domain" description="Beta-lactamase class A catalytic" evidence="6">
    <location>
        <begin position="32"/>
        <end position="250"/>
    </location>
</feature>
<name>A0ABV3EL28_9ACTN</name>
<dbReference type="GO" id="GO:0008800">
    <property type="term" value="F:beta-lactamase activity"/>
    <property type="evidence" value="ECO:0007669"/>
    <property type="project" value="UniProtKB-EC"/>
</dbReference>
<dbReference type="PANTHER" id="PTHR35333">
    <property type="entry name" value="BETA-LACTAMASE"/>
    <property type="match status" value="1"/>
</dbReference>
<keyword evidence="4 5" id="KW-0046">Antibiotic resistance</keyword>
<evidence type="ECO:0000313" key="7">
    <source>
        <dbReference type="EMBL" id="MEU9576898.1"/>
    </source>
</evidence>
<dbReference type="EMBL" id="JBEZNA010000009">
    <property type="protein sequence ID" value="MEU9576898.1"/>
    <property type="molecule type" value="Genomic_DNA"/>
</dbReference>
<gene>
    <name evidence="7" type="primary">bla</name>
    <name evidence="7" type="ORF">AB0D95_06410</name>
</gene>
<organism evidence="7 8">
    <name type="scientific">Streptomyces chilikensis</name>
    <dbReference type="NCBI Taxonomy" id="1194079"/>
    <lineage>
        <taxon>Bacteria</taxon>
        <taxon>Bacillati</taxon>
        <taxon>Actinomycetota</taxon>
        <taxon>Actinomycetes</taxon>
        <taxon>Kitasatosporales</taxon>
        <taxon>Streptomycetaceae</taxon>
        <taxon>Streptomyces</taxon>
    </lineage>
</organism>
<dbReference type="Gene3D" id="3.40.710.10">
    <property type="entry name" value="DD-peptidase/beta-lactamase superfamily"/>
    <property type="match status" value="1"/>
</dbReference>
<keyword evidence="8" id="KW-1185">Reference proteome</keyword>
<proteinExistence type="inferred from homology"/>
<dbReference type="InterPro" id="IPR000871">
    <property type="entry name" value="Beta-lactam_class-A"/>
</dbReference>
<dbReference type="PROSITE" id="PS00146">
    <property type="entry name" value="BETA_LACTAMASE_A"/>
    <property type="match status" value="1"/>
</dbReference>
<dbReference type="InterPro" id="IPR045155">
    <property type="entry name" value="Beta-lactam_cat"/>
</dbReference>
<accession>A0ABV3EL28</accession>
<evidence type="ECO:0000256" key="2">
    <source>
        <dbReference type="ARBA" id="ARBA00012865"/>
    </source>
</evidence>
<evidence type="ECO:0000256" key="5">
    <source>
        <dbReference type="RuleBase" id="RU361140"/>
    </source>
</evidence>
<protein>
    <recommendedName>
        <fullName evidence="2 5">Beta-lactamase</fullName>
        <ecNumber evidence="2 5">3.5.2.6</ecNumber>
    </recommendedName>
</protein>
<dbReference type="InterPro" id="IPR012338">
    <property type="entry name" value="Beta-lactam/transpept-like"/>
</dbReference>
<comment type="similarity">
    <text evidence="1 5">Belongs to the class-A beta-lactamase family.</text>
</comment>
<dbReference type="InterPro" id="IPR023650">
    <property type="entry name" value="Beta-lactam_class-A_AS"/>
</dbReference>
<dbReference type="PANTHER" id="PTHR35333:SF3">
    <property type="entry name" value="BETA-LACTAMASE-TYPE TRANSPEPTIDASE FOLD CONTAINING PROTEIN"/>
    <property type="match status" value="1"/>
</dbReference>